<gene>
    <name evidence="2" type="ORF">ACFQO1_11285</name>
</gene>
<keyword evidence="3" id="KW-1185">Reference proteome</keyword>
<organism evidence="2 3">
    <name type="scientific">Jejudonia soesokkakensis</name>
    <dbReference type="NCBI Taxonomy" id="1323432"/>
    <lineage>
        <taxon>Bacteria</taxon>
        <taxon>Pseudomonadati</taxon>
        <taxon>Bacteroidota</taxon>
        <taxon>Flavobacteriia</taxon>
        <taxon>Flavobacteriales</taxon>
        <taxon>Flavobacteriaceae</taxon>
        <taxon>Jejudonia</taxon>
    </lineage>
</organism>
<dbReference type="Proteomes" id="UP001596415">
    <property type="component" value="Unassembled WGS sequence"/>
</dbReference>
<evidence type="ECO:0000313" key="3">
    <source>
        <dbReference type="Proteomes" id="UP001596415"/>
    </source>
</evidence>
<dbReference type="PROSITE" id="PS51318">
    <property type="entry name" value="TAT"/>
    <property type="match status" value="1"/>
</dbReference>
<keyword evidence="1" id="KW-0732">Signal</keyword>
<protein>
    <submittedName>
        <fullName evidence="2">Twin-arginine translocation signal domain-containing protein</fullName>
    </submittedName>
</protein>
<dbReference type="Gene3D" id="2.60.130.10">
    <property type="entry name" value="Aromatic compound dioxygenase"/>
    <property type="match status" value="1"/>
</dbReference>
<dbReference type="EMBL" id="JBHTBN010000006">
    <property type="protein sequence ID" value="MFC7358273.1"/>
    <property type="molecule type" value="Genomic_DNA"/>
</dbReference>
<dbReference type="InterPro" id="IPR019546">
    <property type="entry name" value="TAT_signal_bac_arc"/>
</dbReference>
<name>A0ABW2MX72_9FLAO</name>
<sequence>MKQNTSRRSFLRNSAIATTGLALLSSTQTVSAFTEFDSPFSGYNPYIDEKTDLRSYLSNEESIEINGTIYDVSGENTLAGALVEVWHLSPNSLKYRHRGKTTTNDKGNYQFITDKPNREAGKTPRVYFKVTHGDRSYFTELLIGITGAHITGKHWEENKLNDERLFPTTQKQLDKTIINFNITN</sequence>
<dbReference type="NCBIfam" id="TIGR01409">
    <property type="entry name" value="TAT_signal_seq"/>
    <property type="match status" value="1"/>
</dbReference>
<accession>A0ABW2MX72</accession>
<evidence type="ECO:0000313" key="2">
    <source>
        <dbReference type="EMBL" id="MFC7358273.1"/>
    </source>
</evidence>
<dbReference type="InterPro" id="IPR015889">
    <property type="entry name" value="Intradiol_dOase_core"/>
</dbReference>
<feature type="signal peptide" evidence="1">
    <location>
        <begin position="1"/>
        <end position="32"/>
    </location>
</feature>
<evidence type="ECO:0000256" key="1">
    <source>
        <dbReference type="SAM" id="SignalP"/>
    </source>
</evidence>
<reference evidence="3" key="1">
    <citation type="journal article" date="2019" name="Int. J. Syst. Evol. Microbiol.">
        <title>The Global Catalogue of Microorganisms (GCM) 10K type strain sequencing project: providing services to taxonomists for standard genome sequencing and annotation.</title>
        <authorList>
            <consortium name="The Broad Institute Genomics Platform"/>
            <consortium name="The Broad Institute Genome Sequencing Center for Infectious Disease"/>
            <person name="Wu L."/>
            <person name="Ma J."/>
        </authorList>
    </citation>
    <scope>NUCLEOTIDE SEQUENCE [LARGE SCALE GENOMIC DNA]</scope>
    <source>
        <strain evidence="3">CGMCC 1.16306</strain>
    </source>
</reference>
<dbReference type="RefSeq" id="WP_380218190.1">
    <property type="nucleotide sequence ID" value="NZ_JBHTBN010000006.1"/>
</dbReference>
<proteinExistence type="predicted"/>
<feature type="chain" id="PRO_5047383063" evidence="1">
    <location>
        <begin position="33"/>
        <end position="184"/>
    </location>
</feature>
<dbReference type="SUPFAM" id="SSF49482">
    <property type="entry name" value="Aromatic compound dioxygenase"/>
    <property type="match status" value="1"/>
</dbReference>
<dbReference type="InterPro" id="IPR006311">
    <property type="entry name" value="TAT_signal"/>
</dbReference>
<comment type="caution">
    <text evidence="2">The sequence shown here is derived from an EMBL/GenBank/DDBJ whole genome shotgun (WGS) entry which is preliminary data.</text>
</comment>